<dbReference type="VEuPathDB" id="FungiDB:VP01_14428g1"/>
<protein>
    <submittedName>
        <fullName evidence="2">Uncharacterized protein</fullName>
    </submittedName>
</protein>
<name>A0A0L6VKR7_9BASI</name>
<evidence type="ECO:0000313" key="3">
    <source>
        <dbReference type="Proteomes" id="UP000037035"/>
    </source>
</evidence>
<sequence length="87" mass="10065">MNEDDDEEEEEFDIFKELCSEKEKGKSAKGRRPKKEQDHAAGHNKLMEDYFVPQSTYGDRDSAFCKLHVLLRKPVCALFVGCGCHIW</sequence>
<proteinExistence type="predicted"/>
<gene>
    <name evidence="2" type="ORF">VP01_14428g1</name>
</gene>
<feature type="non-terminal residue" evidence="2">
    <location>
        <position position="87"/>
    </location>
</feature>
<dbReference type="STRING" id="27349.A0A0L6VKR7"/>
<comment type="caution">
    <text evidence="2">The sequence shown here is derived from an EMBL/GenBank/DDBJ whole genome shotgun (WGS) entry which is preliminary data.</text>
</comment>
<dbReference type="EMBL" id="LAVV01004919">
    <property type="protein sequence ID" value="KNZ61172.1"/>
    <property type="molecule type" value="Genomic_DNA"/>
</dbReference>
<evidence type="ECO:0000256" key="1">
    <source>
        <dbReference type="SAM" id="MobiDB-lite"/>
    </source>
</evidence>
<organism evidence="2 3">
    <name type="scientific">Puccinia sorghi</name>
    <dbReference type="NCBI Taxonomy" id="27349"/>
    <lineage>
        <taxon>Eukaryota</taxon>
        <taxon>Fungi</taxon>
        <taxon>Dikarya</taxon>
        <taxon>Basidiomycota</taxon>
        <taxon>Pucciniomycotina</taxon>
        <taxon>Pucciniomycetes</taxon>
        <taxon>Pucciniales</taxon>
        <taxon>Pucciniaceae</taxon>
        <taxon>Puccinia</taxon>
    </lineage>
</organism>
<evidence type="ECO:0000313" key="2">
    <source>
        <dbReference type="EMBL" id="KNZ61172.1"/>
    </source>
</evidence>
<dbReference type="AlphaFoldDB" id="A0A0L6VKR7"/>
<accession>A0A0L6VKR7</accession>
<keyword evidence="3" id="KW-1185">Reference proteome</keyword>
<feature type="region of interest" description="Disordered" evidence="1">
    <location>
        <begin position="19"/>
        <end position="43"/>
    </location>
</feature>
<reference evidence="2 3" key="1">
    <citation type="submission" date="2015-08" db="EMBL/GenBank/DDBJ databases">
        <title>Next Generation Sequencing and Analysis of the Genome of Puccinia sorghi L Schw, the Causal Agent of Maize Common Rust.</title>
        <authorList>
            <person name="Rochi L."/>
            <person name="Burguener G."/>
            <person name="Darino M."/>
            <person name="Turjanski A."/>
            <person name="Kreff E."/>
            <person name="Dieguez M.J."/>
            <person name="Sacco F."/>
        </authorList>
    </citation>
    <scope>NUCLEOTIDE SEQUENCE [LARGE SCALE GENOMIC DNA]</scope>
    <source>
        <strain evidence="2 3">RO10H11247</strain>
    </source>
</reference>
<dbReference type="Proteomes" id="UP000037035">
    <property type="component" value="Unassembled WGS sequence"/>
</dbReference>